<dbReference type="SUPFAM" id="SSF88713">
    <property type="entry name" value="Glycoside hydrolase/deacetylase"/>
    <property type="match status" value="1"/>
</dbReference>
<sequence length="330" mass="38368">MNIFITLDYELFFGAHTGSVQESIIKPTNHLTELLDPYNISATFFVDSGYLLALERQKKQYPQLEDDYTVIKNQLKELVAKGHSIELHIHPHWEDSFFDGKKWHMNTKRYRLDCFKQEEVTNIFDRYTNVLTKITNKKPIAYRAGGWSAQPFSNLKPGFESNNLRIDSSVYPQGFYSSSLQNFDFRAIDPYVTQYSFDENLTKQEENGKFLEVPISSIKVTPLFFWKFASKKLIKNKEHKPFGDGSAIPLSTRQKLKLLTISSYSVVSIDGFKSTLIQKAFTNYTQRAKTHKHFVLIGHPKAFTPYSLKKLKEFIESTKDHHNFVTYEIV</sequence>
<organism evidence="2 3">
    <name type="scientific">Gangjinia marincola</name>
    <dbReference type="NCBI Taxonomy" id="578463"/>
    <lineage>
        <taxon>Bacteria</taxon>
        <taxon>Pseudomonadati</taxon>
        <taxon>Bacteroidota</taxon>
        <taxon>Flavobacteriia</taxon>
        <taxon>Flavobacteriales</taxon>
        <taxon>Flavobacteriaceae</taxon>
        <taxon>Gangjinia</taxon>
    </lineage>
</organism>
<evidence type="ECO:0000313" key="2">
    <source>
        <dbReference type="EMBL" id="GAA0872767.1"/>
    </source>
</evidence>
<dbReference type="EMBL" id="BAAAFG010000015">
    <property type="protein sequence ID" value="GAA0872767.1"/>
    <property type="molecule type" value="Genomic_DNA"/>
</dbReference>
<accession>A0ABN1MHU8</accession>
<reference evidence="2 3" key="1">
    <citation type="journal article" date="2019" name="Int. J. Syst. Evol. Microbiol.">
        <title>The Global Catalogue of Microorganisms (GCM) 10K type strain sequencing project: providing services to taxonomists for standard genome sequencing and annotation.</title>
        <authorList>
            <consortium name="The Broad Institute Genomics Platform"/>
            <consortium name="The Broad Institute Genome Sequencing Center for Infectious Disease"/>
            <person name="Wu L."/>
            <person name="Ma J."/>
        </authorList>
    </citation>
    <scope>NUCLEOTIDE SEQUENCE [LARGE SCALE GENOMIC DNA]</scope>
    <source>
        <strain evidence="2 3">JCM 16082</strain>
    </source>
</reference>
<gene>
    <name evidence="2" type="ORF">GCM10009117_19140</name>
</gene>
<dbReference type="Gene3D" id="3.20.20.370">
    <property type="entry name" value="Glycoside hydrolase/deacetylase"/>
    <property type="match status" value="1"/>
</dbReference>
<keyword evidence="3" id="KW-1185">Reference proteome</keyword>
<dbReference type="RefSeq" id="WP_343766651.1">
    <property type="nucleotide sequence ID" value="NZ_BAAAFG010000015.1"/>
</dbReference>
<proteinExistence type="predicted"/>
<comment type="caution">
    <text evidence="2">The sequence shown here is derived from an EMBL/GenBank/DDBJ whole genome shotgun (WGS) entry which is preliminary data.</text>
</comment>
<feature type="domain" description="NodB homology" evidence="1">
    <location>
        <begin position="28"/>
        <end position="144"/>
    </location>
</feature>
<protein>
    <recommendedName>
        <fullName evidence="1">NodB homology domain-containing protein</fullName>
    </recommendedName>
</protein>
<name>A0ABN1MHU8_9FLAO</name>
<dbReference type="InterPro" id="IPR011330">
    <property type="entry name" value="Glyco_hydro/deAcase_b/a-brl"/>
</dbReference>
<evidence type="ECO:0000259" key="1">
    <source>
        <dbReference type="Pfam" id="PF01522"/>
    </source>
</evidence>
<dbReference type="Proteomes" id="UP001500507">
    <property type="component" value="Unassembled WGS sequence"/>
</dbReference>
<evidence type="ECO:0000313" key="3">
    <source>
        <dbReference type="Proteomes" id="UP001500507"/>
    </source>
</evidence>
<dbReference type="Pfam" id="PF01522">
    <property type="entry name" value="Polysacc_deac_1"/>
    <property type="match status" value="1"/>
</dbReference>
<dbReference type="InterPro" id="IPR002509">
    <property type="entry name" value="NODB_dom"/>
</dbReference>